<reference evidence="3 4" key="1">
    <citation type="submission" date="2019-09" db="EMBL/GenBank/DDBJ databases">
        <title>Screening of Novel Bioactive Compounds from Soil-Associated.</title>
        <authorList>
            <person name="Zhao S."/>
        </authorList>
    </citation>
    <scope>NUCLEOTIDE SEQUENCE [LARGE SCALE GENOMIC DNA]</scope>
    <source>
        <strain evidence="3 4">HIT-DPA4</strain>
    </source>
</reference>
<keyword evidence="3" id="KW-0547">Nucleotide-binding</keyword>
<organism evidence="3 4">
    <name type="scientific">Streptomyces luteolifulvus</name>
    <dbReference type="NCBI Taxonomy" id="2615112"/>
    <lineage>
        <taxon>Bacteria</taxon>
        <taxon>Bacillati</taxon>
        <taxon>Actinomycetota</taxon>
        <taxon>Actinomycetes</taxon>
        <taxon>Kitasatosporales</taxon>
        <taxon>Streptomycetaceae</taxon>
        <taxon>Streptomyces</taxon>
    </lineage>
</organism>
<dbReference type="EMBL" id="VZRB01000001">
    <property type="protein sequence ID" value="KAB1150709.1"/>
    <property type="molecule type" value="Genomic_DNA"/>
</dbReference>
<dbReference type="CDD" id="cd16936">
    <property type="entry name" value="HATPase_RsbW-like"/>
    <property type="match status" value="1"/>
</dbReference>
<keyword evidence="1" id="KW-0808">Transferase</keyword>
<proteinExistence type="predicted"/>
<dbReference type="InterPro" id="IPR036890">
    <property type="entry name" value="HATPase_C_sf"/>
</dbReference>
<dbReference type="Pfam" id="PF13581">
    <property type="entry name" value="HATPase_c_2"/>
    <property type="match status" value="1"/>
</dbReference>
<dbReference type="GO" id="GO:0005524">
    <property type="term" value="F:ATP binding"/>
    <property type="evidence" value="ECO:0007669"/>
    <property type="project" value="UniProtKB-KW"/>
</dbReference>
<name>A0A6H9V5L9_9ACTN</name>
<dbReference type="PANTHER" id="PTHR35526:SF3">
    <property type="entry name" value="ANTI-SIGMA-F FACTOR RSBW"/>
    <property type="match status" value="1"/>
</dbReference>
<evidence type="ECO:0000313" key="3">
    <source>
        <dbReference type="EMBL" id="KAB1150709.1"/>
    </source>
</evidence>
<dbReference type="Gene3D" id="3.30.565.10">
    <property type="entry name" value="Histidine kinase-like ATPase, C-terminal domain"/>
    <property type="match status" value="1"/>
</dbReference>
<keyword evidence="4" id="KW-1185">Reference proteome</keyword>
<keyword evidence="1" id="KW-0723">Serine/threonine-protein kinase</keyword>
<protein>
    <submittedName>
        <fullName evidence="3">ATP-binding protein</fullName>
    </submittedName>
</protein>
<dbReference type="Proteomes" id="UP000442707">
    <property type="component" value="Unassembled WGS sequence"/>
</dbReference>
<evidence type="ECO:0000256" key="1">
    <source>
        <dbReference type="ARBA" id="ARBA00022527"/>
    </source>
</evidence>
<dbReference type="GO" id="GO:0004674">
    <property type="term" value="F:protein serine/threonine kinase activity"/>
    <property type="evidence" value="ECO:0007669"/>
    <property type="project" value="UniProtKB-KW"/>
</dbReference>
<dbReference type="AlphaFoldDB" id="A0A6H9V5L9"/>
<comment type="caution">
    <text evidence="3">The sequence shown here is derived from an EMBL/GenBank/DDBJ whole genome shotgun (WGS) entry which is preliminary data.</text>
</comment>
<accession>A0A6H9V5L9</accession>
<evidence type="ECO:0000313" key="4">
    <source>
        <dbReference type="Proteomes" id="UP000442707"/>
    </source>
</evidence>
<dbReference type="InterPro" id="IPR003594">
    <property type="entry name" value="HATPase_dom"/>
</dbReference>
<sequence length="156" mass="16616">MGRDANSSAGRTGGTAVNATSYTSELELAAQVESVRWARSHTRDVLHAWQLPGEHIDTAQLVVSELVTNAVRHDSGQRNSTDEPRVTLTLHCEPAQLIVLVGDGNPNPPVSNGAVPLAAEGGRGLFIVEAVSKEWSYYFPPTGGKVVWCILALGSE</sequence>
<dbReference type="InterPro" id="IPR050267">
    <property type="entry name" value="Anti-sigma-factor_SerPK"/>
</dbReference>
<keyword evidence="1" id="KW-0418">Kinase</keyword>
<dbReference type="SUPFAM" id="SSF55874">
    <property type="entry name" value="ATPase domain of HSP90 chaperone/DNA topoisomerase II/histidine kinase"/>
    <property type="match status" value="1"/>
</dbReference>
<feature type="domain" description="Histidine kinase/HSP90-like ATPase" evidence="2">
    <location>
        <begin position="29"/>
        <end position="147"/>
    </location>
</feature>
<gene>
    <name evidence="3" type="ORF">F7R91_01645</name>
</gene>
<keyword evidence="3" id="KW-0067">ATP-binding</keyword>
<evidence type="ECO:0000259" key="2">
    <source>
        <dbReference type="Pfam" id="PF13581"/>
    </source>
</evidence>
<dbReference type="PANTHER" id="PTHR35526">
    <property type="entry name" value="ANTI-SIGMA-F FACTOR RSBW-RELATED"/>
    <property type="match status" value="1"/>
</dbReference>